<keyword evidence="1" id="KW-0732">Signal</keyword>
<evidence type="ECO:0000256" key="1">
    <source>
        <dbReference type="SAM" id="SignalP"/>
    </source>
</evidence>
<name>A0A1W4WI38_AGRPL</name>
<evidence type="ECO:0000313" key="3">
    <source>
        <dbReference type="RefSeq" id="XP_018323616.1"/>
    </source>
</evidence>
<dbReference type="InParanoid" id="A0A1W4WI38"/>
<protein>
    <submittedName>
        <fullName evidence="3">Uncharacterized protein LOC108735895</fullName>
    </submittedName>
</protein>
<evidence type="ECO:0000313" key="2">
    <source>
        <dbReference type="Proteomes" id="UP000192223"/>
    </source>
</evidence>
<accession>A0A1W4WI38</accession>
<dbReference type="AlphaFoldDB" id="A0A1W4WI38"/>
<dbReference type="GeneID" id="108735895"/>
<dbReference type="Proteomes" id="UP000192223">
    <property type="component" value="Unplaced"/>
</dbReference>
<gene>
    <name evidence="3" type="primary">LOC108735895</name>
</gene>
<keyword evidence="2" id="KW-1185">Reference proteome</keyword>
<sequence>MKKTAQNVFWSSIIFYYIIHTISQDLDGTYCYTDNDEDNTTFLEFMNSLDTFTFNTNYTIKIRNCTNGQESPSQYDYILDNSVIWVKRFEIYDEFHDDLVLCKNCSTTNFQECMKAVRSEMTIRIGNKTDEIQDFLLQTKEELESNCL</sequence>
<dbReference type="RefSeq" id="XP_018323616.1">
    <property type="nucleotide sequence ID" value="XM_018468114.1"/>
</dbReference>
<dbReference type="KEGG" id="apln:108735895"/>
<organism evidence="2 3">
    <name type="scientific">Agrilus planipennis</name>
    <name type="common">Emerald ash borer</name>
    <name type="synonym">Agrilus marcopoli</name>
    <dbReference type="NCBI Taxonomy" id="224129"/>
    <lineage>
        <taxon>Eukaryota</taxon>
        <taxon>Metazoa</taxon>
        <taxon>Ecdysozoa</taxon>
        <taxon>Arthropoda</taxon>
        <taxon>Hexapoda</taxon>
        <taxon>Insecta</taxon>
        <taxon>Pterygota</taxon>
        <taxon>Neoptera</taxon>
        <taxon>Endopterygota</taxon>
        <taxon>Coleoptera</taxon>
        <taxon>Polyphaga</taxon>
        <taxon>Elateriformia</taxon>
        <taxon>Buprestoidea</taxon>
        <taxon>Buprestidae</taxon>
        <taxon>Agrilinae</taxon>
        <taxon>Agrilus</taxon>
    </lineage>
</organism>
<feature type="chain" id="PRO_5010729074" evidence="1">
    <location>
        <begin position="24"/>
        <end position="148"/>
    </location>
</feature>
<reference evidence="3" key="1">
    <citation type="submission" date="2025-08" db="UniProtKB">
        <authorList>
            <consortium name="RefSeq"/>
        </authorList>
    </citation>
    <scope>IDENTIFICATION</scope>
    <source>
        <tissue evidence="3">Entire body</tissue>
    </source>
</reference>
<feature type="signal peptide" evidence="1">
    <location>
        <begin position="1"/>
        <end position="23"/>
    </location>
</feature>
<proteinExistence type="predicted"/>